<comment type="similarity">
    <text evidence="5 6">Belongs to the RNA methyltransferase RlmH family.</text>
</comment>
<evidence type="ECO:0000256" key="4">
    <source>
        <dbReference type="ARBA" id="ARBA00022691"/>
    </source>
</evidence>
<evidence type="ECO:0000313" key="8">
    <source>
        <dbReference type="Proteomes" id="UP000295135"/>
    </source>
</evidence>
<dbReference type="Gene3D" id="3.40.1280.10">
    <property type="match status" value="1"/>
</dbReference>
<keyword evidence="2 6" id="KW-0489">Methyltransferase</keyword>
<proteinExistence type="inferred from homology"/>
<keyword evidence="1 6" id="KW-0698">rRNA processing</keyword>
<evidence type="ECO:0000256" key="1">
    <source>
        <dbReference type="ARBA" id="ARBA00022552"/>
    </source>
</evidence>
<comment type="catalytic activity">
    <reaction evidence="6">
        <text>pseudouridine(1915) in 23S rRNA + S-adenosyl-L-methionine = N(3)-methylpseudouridine(1915) in 23S rRNA + S-adenosyl-L-homocysteine + H(+)</text>
        <dbReference type="Rhea" id="RHEA:42752"/>
        <dbReference type="Rhea" id="RHEA-COMP:10221"/>
        <dbReference type="Rhea" id="RHEA-COMP:10222"/>
        <dbReference type="ChEBI" id="CHEBI:15378"/>
        <dbReference type="ChEBI" id="CHEBI:57856"/>
        <dbReference type="ChEBI" id="CHEBI:59789"/>
        <dbReference type="ChEBI" id="CHEBI:65314"/>
        <dbReference type="ChEBI" id="CHEBI:74486"/>
        <dbReference type="EC" id="2.1.1.177"/>
    </reaction>
</comment>
<name>A0A4R3JY16_9PROT</name>
<dbReference type="EC" id="2.1.1.177" evidence="6"/>
<comment type="caution">
    <text evidence="7">The sequence shown here is derived from an EMBL/GenBank/DDBJ whole genome shotgun (WGS) entry which is preliminary data.</text>
</comment>
<feature type="binding site" evidence="6">
    <location>
        <begin position="122"/>
        <end position="127"/>
    </location>
    <ligand>
        <name>S-adenosyl-L-methionine</name>
        <dbReference type="ChEBI" id="CHEBI:59789"/>
    </ligand>
</feature>
<comment type="subcellular location">
    <subcellularLocation>
        <location evidence="6">Cytoplasm</location>
    </subcellularLocation>
</comment>
<evidence type="ECO:0000313" key="7">
    <source>
        <dbReference type="EMBL" id="TCS72167.1"/>
    </source>
</evidence>
<accession>A0A4R3JY16</accession>
<protein>
    <recommendedName>
        <fullName evidence="6">Ribosomal RNA large subunit methyltransferase H</fullName>
        <ecNumber evidence="6">2.1.1.177</ecNumber>
    </recommendedName>
    <alternativeName>
        <fullName evidence="6">23S rRNA (pseudouridine1915-N3)-methyltransferase</fullName>
    </alternativeName>
    <alternativeName>
        <fullName evidence="6">23S rRNA m3Psi1915 methyltransferase</fullName>
    </alternativeName>
    <alternativeName>
        <fullName evidence="6">rRNA (pseudouridine-N3-)-methyltransferase RlmH</fullName>
    </alternativeName>
</protein>
<keyword evidence="8" id="KW-1185">Reference proteome</keyword>
<feature type="binding site" evidence="6">
    <location>
        <position position="72"/>
    </location>
    <ligand>
        <name>S-adenosyl-L-methionine</name>
        <dbReference type="ChEBI" id="CHEBI:59789"/>
    </ligand>
</feature>
<evidence type="ECO:0000256" key="2">
    <source>
        <dbReference type="ARBA" id="ARBA00022603"/>
    </source>
</evidence>
<dbReference type="InterPro" id="IPR029026">
    <property type="entry name" value="tRNA_m1G_MTases_N"/>
</dbReference>
<evidence type="ECO:0000256" key="3">
    <source>
        <dbReference type="ARBA" id="ARBA00022679"/>
    </source>
</evidence>
<feature type="binding site" evidence="6">
    <location>
        <position position="103"/>
    </location>
    <ligand>
        <name>S-adenosyl-L-methionine</name>
        <dbReference type="ChEBI" id="CHEBI:59789"/>
    </ligand>
</feature>
<comment type="function">
    <text evidence="6">Specifically methylates the pseudouridine at position 1915 (m3Psi1915) in 23S rRNA.</text>
</comment>
<dbReference type="GO" id="GO:0070038">
    <property type="term" value="F:rRNA (pseudouridine-N3-)-methyltransferase activity"/>
    <property type="evidence" value="ECO:0007669"/>
    <property type="project" value="UniProtKB-UniRule"/>
</dbReference>
<reference evidence="7 8" key="1">
    <citation type="submission" date="2019-03" db="EMBL/GenBank/DDBJ databases">
        <title>Genomic Encyclopedia of Type Strains, Phase IV (KMG-IV): sequencing the most valuable type-strain genomes for metagenomic binning, comparative biology and taxonomic classification.</title>
        <authorList>
            <person name="Goeker M."/>
        </authorList>
    </citation>
    <scope>NUCLEOTIDE SEQUENCE [LARGE SCALE GENOMIC DNA]</scope>
    <source>
        <strain evidence="7 8">DSM 103923</strain>
    </source>
</reference>
<comment type="subunit">
    <text evidence="6">Homodimer.</text>
</comment>
<dbReference type="Proteomes" id="UP000295135">
    <property type="component" value="Unassembled WGS sequence"/>
</dbReference>
<dbReference type="PIRSF" id="PIRSF004505">
    <property type="entry name" value="MT_bac"/>
    <property type="match status" value="1"/>
</dbReference>
<dbReference type="PANTHER" id="PTHR33603:SF1">
    <property type="entry name" value="RIBOSOMAL RNA LARGE SUBUNIT METHYLTRANSFERASE H"/>
    <property type="match status" value="1"/>
</dbReference>
<dbReference type="NCBIfam" id="NF000986">
    <property type="entry name" value="PRK00103.1-4"/>
    <property type="match status" value="1"/>
</dbReference>
<dbReference type="AlphaFoldDB" id="A0A4R3JY16"/>
<sequence length="155" mass="17080">MKLLIIAVGDKMPGWVETACAEYLKRLPREARVELIEVKPEKRGGQSVDRIKALEAGRILEKLPKGARLVALDEHGQMPDTKGLAGLLQGWLAEGRDIALVIGGADGLAPELLQRAELKLALSRLTLPHGMVRVLLSEQLYRALSLLQGHPYHRE</sequence>
<dbReference type="RefSeq" id="WP_126463823.1">
    <property type="nucleotide sequence ID" value="NZ_AP018721.1"/>
</dbReference>
<evidence type="ECO:0000256" key="5">
    <source>
        <dbReference type="ARBA" id="ARBA00038303"/>
    </source>
</evidence>
<dbReference type="SUPFAM" id="SSF75217">
    <property type="entry name" value="alpha/beta knot"/>
    <property type="match status" value="1"/>
</dbReference>
<dbReference type="CDD" id="cd18081">
    <property type="entry name" value="RlmH-like"/>
    <property type="match status" value="1"/>
</dbReference>
<dbReference type="PANTHER" id="PTHR33603">
    <property type="entry name" value="METHYLTRANSFERASE"/>
    <property type="match status" value="1"/>
</dbReference>
<dbReference type="InterPro" id="IPR003742">
    <property type="entry name" value="RlmH-like"/>
</dbReference>
<evidence type="ECO:0000256" key="6">
    <source>
        <dbReference type="HAMAP-Rule" id="MF_00658"/>
    </source>
</evidence>
<dbReference type="HAMAP" id="MF_00658">
    <property type="entry name" value="23SrRNA_methyltr_H"/>
    <property type="match status" value="1"/>
</dbReference>
<dbReference type="InterPro" id="IPR029028">
    <property type="entry name" value="Alpha/beta_knot_MTases"/>
</dbReference>
<keyword evidence="6" id="KW-0963">Cytoplasm</keyword>
<dbReference type="EMBL" id="SLZY01000006">
    <property type="protein sequence ID" value="TCS72167.1"/>
    <property type="molecule type" value="Genomic_DNA"/>
</dbReference>
<organism evidence="7 8">
    <name type="scientific">Sulfuritortus calidifontis</name>
    <dbReference type="NCBI Taxonomy" id="1914471"/>
    <lineage>
        <taxon>Bacteria</taxon>
        <taxon>Pseudomonadati</taxon>
        <taxon>Pseudomonadota</taxon>
        <taxon>Betaproteobacteria</taxon>
        <taxon>Nitrosomonadales</taxon>
        <taxon>Thiobacillaceae</taxon>
        <taxon>Sulfuritortus</taxon>
    </lineage>
</organism>
<dbReference type="OrthoDB" id="9806643at2"/>
<keyword evidence="3 6" id="KW-0808">Transferase</keyword>
<dbReference type="Pfam" id="PF02590">
    <property type="entry name" value="SPOUT_MTase"/>
    <property type="match status" value="1"/>
</dbReference>
<keyword evidence="4 6" id="KW-0949">S-adenosyl-L-methionine</keyword>
<dbReference type="NCBIfam" id="TIGR00246">
    <property type="entry name" value="tRNA_RlmH_YbeA"/>
    <property type="match status" value="1"/>
</dbReference>
<dbReference type="GO" id="GO:0005737">
    <property type="term" value="C:cytoplasm"/>
    <property type="evidence" value="ECO:0007669"/>
    <property type="project" value="UniProtKB-SubCell"/>
</dbReference>
<gene>
    <name evidence="6" type="primary">rlmH</name>
    <name evidence="7" type="ORF">EDC61_10682</name>
</gene>